<dbReference type="AlphaFoldDB" id="A0A1G9YJL2"/>
<proteinExistence type="predicted"/>
<dbReference type="SUPFAM" id="SSF46785">
    <property type="entry name" value="Winged helix' DNA-binding domain"/>
    <property type="match status" value="1"/>
</dbReference>
<dbReference type="Pfam" id="PF25212">
    <property type="entry name" value="HVO_A0114"/>
    <property type="match status" value="1"/>
</dbReference>
<dbReference type="Gene3D" id="1.10.10.10">
    <property type="entry name" value="Winged helix-like DNA-binding domain superfamily/Winged helix DNA-binding domain"/>
    <property type="match status" value="1"/>
</dbReference>
<accession>A0A1G9YJL2</accession>
<reference evidence="2" key="1">
    <citation type="submission" date="2016-10" db="EMBL/GenBank/DDBJ databases">
        <authorList>
            <person name="Varghese N."/>
            <person name="Submissions S."/>
        </authorList>
    </citation>
    <scope>NUCLEOTIDE SEQUENCE [LARGE SCALE GENOMIC DNA]</scope>
    <source>
        <strain evidence="2">CGMCC 1.10119</strain>
    </source>
</reference>
<evidence type="ECO:0000313" key="1">
    <source>
        <dbReference type="EMBL" id="SDN09304.1"/>
    </source>
</evidence>
<keyword evidence="2" id="KW-1185">Reference proteome</keyword>
<protein>
    <submittedName>
        <fullName evidence="1">Predicted transcriptional regulator</fullName>
    </submittedName>
</protein>
<organism evidence="1 2">
    <name type="scientific">Halogranum gelatinilyticum</name>
    <dbReference type="NCBI Taxonomy" id="660521"/>
    <lineage>
        <taxon>Archaea</taxon>
        <taxon>Methanobacteriati</taxon>
        <taxon>Methanobacteriota</taxon>
        <taxon>Stenosarchaea group</taxon>
        <taxon>Halobacteria</taxon>
        <taxon>Halobacteriales</taxon>
        <taxon>Haloferacaceae</taxon>
    </lineage>
</organism>
<dbReference type="InterPro" id="IPR036390">
    <property type="entry name" value="WH_DNA-bd_sf"/>
</dbReference>
<sequence length="148" mass="16572">MNMSKTEPTNDGANDRRTLTVRVGTPDNAFDAVEAQLAALEAGDEPEPLYEVVLQREEDLQRLLSARNVQLLQTIAREEPQSIREAARFVGRDVRQVHDNLSELETLGLVEFEQVGRSKKPTVWYDDINIELPVAITDTEPVDDSAKA</sequence>
<dbReference type="InterPro" id="IPR036388">
    <property type="entry name" value="WH-like_DNA-bd_sf"/>
</dbReference>
<gene>
    <name evidence="1" type="ORF">SAMN04487949_3337</name>
</gene>
<dbReference type="Proteomes" id="UP000199451">
    <property type="component" value="Unassembled WGS sequence"/>
</dbReference>
<dbReference type="STRING" id="660521.SAMN04487949_3337"/>
<name>A0A1G9YJL2_9EURY</name>
<dbReference type="EMBL" id="FNHL01000005">
    <property type="protein sequence ID" value="SDN09304.1"/>
    <property type="molecule type" value="Genomic_DNA"/>
</dbReference>
<evidence type="ECO:0000313" key="2">
    <source>
        <dbReference type="Proteomes" id="UP000199451"/>
    </source>
</evidence>